<sequence length="138" mass="16047">MKVWYCVFTVCLLLGCGSRVDPGALPQLNGYWEIEKVVFPDGSNKTYEVNTSIDFIEIKGQQGFRKKMQPQFDGTFNTSDDAEQFTVISVKNRLIMRYSNADNHWEETLVEITTDHFQVLSEDGVTYHYKRYEPLEMN</sequence>
<evidence type="ECO:0000313" key="3">
    <source>
        <dbReference type="Proteomes" id="UP001207116"/>
    </source>
</evidence>
<dbReference type="Pfam" id="PF13648">
    <property type="entry name" value="Lipocalin_4"/>
    <property type="match status" value="1"/>
</dbReference>
<gene>
    <name evidence="2" type="ORF">OO016_12465</name>
</gene>
<reference evidence="2" key="1">
    <citation type="submission" date="2022-11" db="EMBL/GenBank/DDBJ databases">
        <title>The characterization of three novel Bacteroidetes species and genomic analysis of their roles in tidal elemental geochemical cycles.</title>
        <authorList>
            <person name="Ma K.-J."/>
        </authorList>
    </citation>
    <scope>NUCLEOTIDE SEQUENCE</scope>
    <source>
        <strain evidence="2">M415</strain>
    </source>
</reference>
<dbReference type="RefSeq" id="WP_266014526.1">
    <property type="nucleotide sequence ID" value="NZ_JAPFQP010000004.1"/>
</dbReference>
<dbReference type="Proteomes" id="UP001207116">
    <property type="component" value="Unassembled WGS sequence"/>
</dbReference>
<dbReference type="PROSITE" id="PS51257">
    <property type="entry name" value="PROKAR_LIPOPROTEIN"/>
    <property type="match status" value="1"/>
</dbReference>
<dbReference type="InterPro" id="IPR024311">
    <property type="entry name" value="Lipocalin-like"/>
</dbReference>
<evidence type="ECO:0000259" key="1">
    <source>
        <dbReference type="Pfam" id="PF13648"/>
    </source>
</evidence>
<dbReference type="EMBL" id="JAPFQP010000004">
    <property type="protein sequence ID" value="MCX2720420.1"/>
    <property type="molecule type" value="Genomic_DNA"/>
</dbReference>
<feature type="domain" description="Lipocalin-like" evidence="1">
    <location>
        <begin position="28"/>
        <end position="118"/>
    </location>
</feature>
<proteinExistence type="predicted"/>
<keyword evidence="3" id="KW-1185">Reference proteome</keyword>
<comment type="caution">
    <text evidence="2">The sequence shown here is derived from an EMBL/GenBank/DDBJ whole genome shotgun (WGS) entry which is preliminary data.</text>
</comment>
<evidence type="ECO:0000313" key="2">
    <source>
        <dbReference type="EMBL" id="MCX2720420.1"/>
    </source>
</evidence>
<name>A0AAE3SPB0_9FLAO</name>
<protein>
    <recommendedName>
        <fullName evidence="1">Lipocalin-like domain-containing protein</fullName>
    </recommendedName>
</protein>
<accession>A0AAE3SPB0</accession>
<organism evidence="2 3">
    <name type="scientific">Lentiprolixibacter aurantiacus</name>
    <dbReference type="NCBI Taxonomy" id="2993939"/>
    <lineage>
        <taxon>Bacteria</taxon>
        <taxon>Pseudomonadati</taxon>
        <taxon>Bacteroidota</taxon>
        <taxon>Flavobacteriia</taxon>
        <taxon>Flavobacteriales</taxon>
        <taxon>Flavobacteriaceae</taxon>
        <taxon>Lentiprolixibacter</taxon>
    </lineage>
</organism>
<dbReference type="AlphaFoldDB" id="A0AAE3SPB0"/>